<feature type="region of interest" description="Disordered" evidence="1">
    <location>
        <begin position="1"/>
        <end position="20"/>
    </location>
</feature>
<proteinExistence type="predicted"/>
<comment type="caution">
    <text evidence="2">The sequence shown here is derived from an EMBL/GenBank/DDBJ whole genome shotgun (WGS) entry which is preliminary data.</text>
</comment>
<dbReference type="InterPro" id="IPR046214">
    <property type="entry name" value="DUF6247"/>
</dbReference>
<dbReference type="Proteomes" id="UP001596512">
    <property type="component" value="Unassembled WGS sequence"/>
</dbReference>
<reference evidence="3" key="1">
    <citation type="journal article" date="2019" name="Int. J. Syst. Evol. Microbiol.">
        <title>The Global Catalogue of Microorganisms (GCM) 10K type strain sequencing project: providing services to taxonomists for standard genome sequencing and annotation.</title>
        <authorList>
            <consortium name="The Broad Institute Genomics Platform"/>
            <consortium name="The Broad Institute Genome Sequencing Center for Infectious Disease"/>
            <person name="Wu L."/>
            <person name="Ma J."/>
        </authorList>
    </citation>
    <scope>NUCLEOTIDE SEQUENCE [LARGE SCALE GENOMIC DNA]</scope>
    <source>
        <strain evidence="3">JCM 17695</strain>
    </source>
</reference>
<dbReference type="EMBL" id="JBHTEY010000004">
    <property type="protein sequence ID" value="MFC7612935.1"/>
    <property type="molecule type" value="Genomic_DNA"/>
</dbReference>
<evidence type="ECO:0000256" key="1">
    <source>
        <dbReference type="SAM" id="MobiDB-lite"/>
    </source>
</evidence>
<organism evidence="2 3">
    <name type="scientific">Actinokineospora soli</name>
    <dbReference type="NCBI Taxonomy" id="1048753"/>
    <lineage>
        <taxon>Bacteria</taxon>
        <taxon>Bacillati</taxon>
        <taxon>Actinomycetota</taxon>
        <taxon>Actinomycetes</taxon>
        <taxon>Pseudonocardiales</taxon>
        <taxon>Pseudonocardiaceae</taxon>
        <taxon>Actinokineospora</taxon>
    </lineage>
</organism>
<evidence type="ECO:0000313" key="3">
    <source>
        <dbReference type="Proteomes" id="UP001596512"/>
    </source>
</evidence>
<keyword evidence="3" id="KW-1185">Reference proteome</keyword>
<sequence>MTAAAALPPEPPRSSPSEIKADLLPEEVPAFERDYQRALKIAGDTWKLDELYETLAHWRLIAAATRKDPEARRRMFAAADEVQRTGAPRQGSVSLRQLKAELGL</sequence>
<name>A0ABW2TGQ7_9PSEU</name>
<dbReference type="Pfam" id="PF19760">
    <property type="entry name" value="DUF6247"/>
    <property type="match status" value="1"/>
</dbReference>
<gene>
    <name evidence="2" type="ORF">ACFQV2_04065</name>
</gene>
<protein>
    <submittedName>
        <fullName evidence="2">DUF6247 family protein</fullName>
    </submittedName>
</protein>
<accession>A0ABW2TGQ7</accession>
<evidence type="ECO:0000313" key="2">
    <source>
        <dbReference type="EMBL" id="MFC7612935.1"/>
    </source>
</evidence>